<dbReference type="Proteomes" id="UP000649617">
    <property type="component" value="Unassembled WGS sequence"/>
</dbReference>
<organism evidence="2 3">
    <name type="scientific">Symbiodinium pilosum</name>
    <name type="common">Dinoflagellate</name>
    <dbReference type="NCBI Taxonomy" id="2952"/>
    <lineage>
        <taxon>Eukaryota</taxon>
        <taxon>Sar</taxon>
        <taxon>Alveolata</taxon>
        <taxon>Dinophyceae</taxon>
        <taxon>Suessiales</taxon>
        <taxon>Symbiodiniaceae</taxon>
        <taxon>Symbiodinium</taxon>
    </lineage>
</organism>
<name>A0A812W0Q2_SYMPI</name>
<dbReference type="EMBL" id="CAJNIZ010043194">
    <property type="protein sequence ID" value="CAE7653169.1"/>
    <property type="molecule type" value="Genomic_DNA"/>
</dbReference>
<comment type="caution">
    <text evidence="2">The sequence shown here is derived from an EMBL/GenBank/DDBJ whole genome shotgun (WGS) entry which is preliminary data.</text>
</comment>
<feature type="region of interest" description="Disordered" evidence="1">
    <location>
        <begin position="1"/>
        <end position="23"/>
    </location>
</feature>
<reference evidence="2" key="1">
    <citation type="submission" date="2021-02" db="EMBL/GenBank/DDBJ databases">
        <authorList>
            <person name="Dougan E. K."/>
            <person name="Rhodes N."/>
            <person name="Thang M."/>
            <person name="Chan C."/>
        </authorList>
    </citation>
    <scope>NUCLEOTIDE SEQUENCE</scope>
</reference>
<dbReference type="AlphaFoldDB" id="A0A812W0Q2"/>
<accession>A0A812W0Q2</accession>
<keyword evidence="3" id="KW-1185">Reference proteome</keyword>
<gene>
    <name evidence="2" type="primary">Vwa8</name>
    <name evidence="2" type="ORF">SPIL2461_LOCUS17483</name>
</gene>
<proteinExistence type="predicted"/>
<feature type="region of interest" description="Disordered" evidence="1">
    <location>
        <begin position="29"/>
        <end position="48"/>
    </location>
</feature>
<feature type="region of interest" description="Disordered" evidence="1">
    <location>
        <begin position="92"/>
        <end position="111"/>
    </location>
</feature>
<evidence type="ECO:0000256" key="1">
    <source>
        <dbReference type="SAM" id="MobiDB-lite"/>
    </source>
</evidence>
<protein>
    <submittedName>
        <fullName evidence="2">Vwa8 protein</fullName>
    </submittedName>
</protein>
<evidence type="ECO:0000313" key="2">
    <source>
        <dbReference type="EMBL" id="CAE7653169.1"/>
    </source>
</evidence>
<sequence length="111" mass="12163">MTKSKRPKYETVQYTPPTPQVFGNQLPSDIPAKSAATSTSFNVDRPRNRPKLQDRLAVYEDDNPRCQQLICTVGILFPPLWLVGAAMYAATPPAKTATREAGTGNSTRLAV</sequence>
<dbReference type="OrthoDB" id="427414at2759"/>
<evidence type="ECO:0000313" key="3">
    <source>
        <dbReference type="Proteomes" id="UP000649617"/>
    </source>
</evidence>